<dbReference type="InterPro" id="IPR008927">
    <property type="entry name" value="6-PGluconate_DH-like_C_sf"/>
</dbReference>
<dbReference type="EMBL" id="FTOM01000002">
    <property type="protein sequence ID" value="SIS69859.1"/>
    <property type="molecule type" value="Genomic_DNA"/>
</dbReference>
<dbReference type="SUPFAM" id="SSF52096">
    <property type="entry name" value="ClpP/crotonase"/>
    <property type="match status" value="1"/>
</dbReference>
<dbReference type="Pfam" id="PF00725">
    <property type="entry name" value="3HCDH"/>
    <property type="match status" value="1"/>
</dbReference>
<evidence type="ECO:0000313" key="7">
    <source>
        <dbReference type="EMBL" id="SIS69859.1"/>
    </source>
</evidence>
<keyword evidence="2" id="KW-0443">Lipid metabolism</keyword>
<dbReference type="PANTHER" id="PTHR43612">
    <property type="entry name" value="TRIFUNCTIONAL ENZYME SUBUNIT ALPHA"/>
    <property type="match status" value="1"/>
</dbReference>
<evidence type="ECO:0000256" key="1">
    <source>
        <dbReference type="ARBA" id="ARBA00007005"/>
    </source>
</evidence>
<feature type="domain" description="3-hydroxyacyl-CoA dehydrogenase C-terminal" evidence="6">
    <location>
        <begin position="500"/>
        <end position="581"/>
    </location>
</feature>
<dbReference type="OrthoDB" id="7687763at2"/>
<dbReference type="Pfam" id="PF00378">
    <property type="entry name" value="ECH_1"/>
    <property type="match status" value="1"/>
</dbReference>
<dbReference type="STRING" id="407234.SAMN05421795_102660"/>
<dbReference type="InterPro" id="IPR001753">
    <property type="entry name" value="Enoyl-CoA_hydra/iso"/>
</dbReference>
<keyword evidence="2" id="KW-0442">Lipid degradation</keyword>
<dbReference type="InterPro" id="IPR029045">
    <property type="entry name" value="ClpP/crotonase-like_dom_sf"/>
</dbReference>
<name>A0A1N7L7P0_9RHOB</name>
<keyword evidence="3" id="KW-0456">Lyase</keyword>
<dbReference type="GO" id="GO:0016509">
    <property type="term" value="F:long-chain (3S)-3-hydroxyacyl-CoA dehydrogenase (NAD+) activity"/>
    <property type="evidence" value="ECO:0007669"/>
    <property type="project" value="TreeGrafter"/>
</dbReference>
<evidence type="ECO:0000256" key="2">
    <source>
        <dbReference type="ARBA" id="ARBA00022963"/>
    </source>
</evidence>
<comment type="similarity">
    <text evidence="1">In the central section; belongs to the 3-hydroxyacyl-CoA dehydrogenase family.</text>
</comment>
<dbReference type="PROSITE" id="PS00166">
    <property type="entry name" value="ENOYL_COA_HYDRATASE"/>
    <property type="match status" value="1"/>
</dbReference>
<dbReference type="InterPro" id="IPR018376">
    <property type="entry name" value="Enoyl-CoA_hyd/isom_CS"/>
</dbReference>
<keyword evidence="8" id="KW-1185">Reference proteome</keyword>
<evidence type="ECO:0000256" key="5">
    <source>
        <dbReference type="RuleBase" id="RU003707"/>
    </source>
</evidence>
<protein>
    <submittedName>
        <fullName evidence="7">3-hydroxyacyl-CoA dehydrogenase, C-terminal domain</fullName>
    </submittedName>
</protein>
<dbReference type="InterPro" id="IPR006108">
    <property type="entry name" value="3HC_DH_C"/>
</dbReference>
<comment type="similarity">
    <text evidence="5">Belongs to the enoyl-CoA hydratase/isomerase family.</text>
</comment>
<reference evidence="8" key="1">
    <citation type="submission" date="2017-01" db="EMBL/GenBank/DDBJ databases">
        <authorList>
            <person name="Varghese N."/>
            <person name="Submissions S."/>
        </authorList>
    </citation>
    <scope>NUCLEOTIDE SEQUENCE [LARGE SCALE GENOMIC DNA]</scope>
    <source>
        <strain evidence="8">DSM 18714</strain>
    </source>
</reference>
<sequence length="709" mass="71378">MTAAQSLTRLDLHEGVGVLDIGAGRQTAAPVVSQWIEELGAALDRLEAAPPGALVLRAGAGGWPAVGDPLALGGPLAPGTDGGALAALAARLAVAPFPVVAALSGVVTGAALALALAADLRLAASGTRLHLPESRLAAFPAGGAFVRLIGYCGAARVLGWLDDGGQVEAAAARDSGLFDAEIPPGAVDGAALALARRLLRPQTQTGGDGIGRAIRPRDAGLADPARDLAAITAFAGRGPAGLRRARARIAEVAEAAHLLPEPAAQAFAAVALADLLAAPECRAARHRARAAARIRLAQGAAGRPARLGLWQLGTDSVPLALAALDAGIAVVLGGADPGPVAEALTAIARRHEARVAGGTLSPQTRERLWANVDAGGTPEILSDCDLVLARCALSGPAPQTLVHALGSQTVLALEAGTGRPAFPPACHERPEQGCGGCAAFALSAPGLAEVMALPEDDRPAARMCQRLSRGAQTRALRAFDALGHCAVPVGLAERPLAEGVLFAAIAAAERCVMAGASPAAVDAAVCGWGLAEGPLATADRLGLAPLSAGLRAHGLAPGPLLLMLVADGALGRDAGRGFHDWRDGTARPSEGTADLIAALRAELPPRRTPDAAGIVARVLAECVDLGMRALQSGRVDRPGDLDLISVAALGLGPAHPGIMRAAETAGLAHLHALLAELAQEGARPATELWSVLLRKELQFSDIDAASADV</sequence>
<organism evidence="7 8">
    <name type="scientific">Phaeovulum vinaykumarii</name>
    <dbReference type="NCBI Taxonomy" id="407234"/>
    <lineage>
        <taxon>Bacteria</taxon>
        <taxon>Pseudomonadati</taxon>
        <taxon>Pseudomonadota</taxon>
        <taxon>Alphaproteobacteria</taxon>
        <taxon>Rhodobacterales</taxon>
        <taxon>Paracoccaceae</taxon>
        <taxon>Phaeovulum</taxon>
    </lineage>
</organism>
<evidence type="ECO:0000256" key="4">
    <source>
        <dbReference type="ARBA" id="ARBA00023268"/>
    </source>
</evidence>
<keyword evidence="4" id="KW-0511">Multifunctional enzyme</keyword>
<dbReference type="GO" id="GO:0004300">
    <property type="term" value="F:enoyl-CoA hydratase activity"/>
    <property type="evidence" value="ECO:0007669"/>
    <property type="project" value="TreeGrafter"/>
</dbReference>
<dbReference type="GO" id="GO:0006635">
    <property type="term" value="P:fatty acid beta-oxidation"/>
    <property type="evidence" value="ECO:0007669"/>
    <property type="project" value="TreeGrafter"/>
</dbReference>
<proteinExistence type="inferred from homology"/>
<dbReference type="PANTHER" id="PTHR43612:SF3">
    <property type="entry name" value="TRIFUNCTIONAL ENZYME SUBUNIT ALPHA, MITOCHONDRIAL"/>
    <property type="match status" value="1"/>
</dbReference>
<evidence type="ECO:0000256" key="3">
    <source>
        <dbReference type="ARBA" id="ARBA00023239"/>
    </source>
</evidence>
<dbReference type="InterPro" id="IPR050136">
    <property type="entry name" value="FA_oxidation_alpha_subunit"/>
</dbReference>
<evidence type="ECO:0000259" key="6">
    <source>
        <dbReference type="Pfam" id="PF00725"/>
    </source>
</evidence>
<evidence type="ECO:0000313" key="8">
    <source>
        <dbReference type="Proteomes" id="UP000186098"/>
    </source>
</evidence>
<dbReference type="RefSeq" id="WP_076364585.1">
    <property type="nucleotide sequence ID" value="NZ_FTOM01000002.1"/>
</dbReference>
<dbReference type="SUPFAM" id="SSF48179">
    <property type="entry name" value="6-phosphogluconate dehydrogenase C-terminal domain-like"/>
    <property type="match status" value="2"/>
</dbReference>
<dbReference type="Gene3D" id="1.10.1040.50">
    <property type="match status" value="1"/>
</dbReference>
<accession>A0A1N7L7P0</accession>
<dbReference type="Gene3D" id="3.90.226.10">
    <property type="entry name" value="2-enoyl-CoA Hydratase, Chain A, domain 1"/>
    <property type="match status" value="1"/>
</dbReference>
<dbReference type="AlphaFoldDB" id="A0A1N7L7P0"/>
<gene>
    <name evidence="7" type="ORF">SAMN05421795_102660</name>
</gene>
<dbReference type="Proteomes" id="UP000186098">
    <property type="component" value="Unassembled WGS sequence"/>
</dbReference>